<comment type="caution">
    <text evidence="2">The sequence shown here is derived from an EMBL/GenBank/DDBJ whole genome shotgun (WGS) entry which is preliminary data.</text>
</comment>
<organism evidence="2 3">
    <name type="scientific">Guyanagaster necrorhizus</name>
    <dbReference type="NCBI Taxonomy" id="856835"/>
    <lineage>
        <taxon>Eukaryota</taxon>
        <taxon>Fungi</taxon>
        <taxon>Dikarya</taxon>
        <taxon>Basidiomycota</taxon>
        <taxon>Agaricomycotina</taxon>
        <taxon>Agaricomycetes</taxon>
        <taxon>Agaricomycetidae</taxon>
        <taxon>Agaricales</taxon>
        <taxon>Marasmiineae</taxon>
        <taxon>Physalacriaceae</taxon>
        <taxon>Guyanagaster</taxon>
    </lineage>
</organism>
<dbReference type="EMBL" id="MU250527">
    <property type="protein sequence ID" value="KAG7449927.1"/>
    <property type="molecule type" value="Genomic_DNA"/>
</dbReference>
<dbReference type="GeneID" id="66099117"/>
<feature type="chain" id="PRO_5040176940" evidence="1">
    <location>
        <begin position="19"/>
        <end position="74"/>
    </location>
</feature>
<proteinExistence type="predicted"/>
<feature type="signal peptide" evidence="1">
    <location>
        <begin position="1"/>
        <end position="18"/>
    </location>
</feature>
<evidence type="ECO:0000256" key="1">
    <source>
        <dbReference type="SAM" id="SignalP"/>
    </source>
</evidence>
<reference evidence="2" key="1">
    <citation type="submission" date="2020-11" db="EMBL/GenBank/DDBJ databases">
        <title>Adaptations for nitrogen fixation in a non-lichenized fungal sporocarp promotes dispersal by wood-feeding termites.</title>
        <authorList>
            <consortium name="DOE Joint Genome Institute"/>
            <person name="Koch R.A."/>
            <person name="Yoon G."/>
            <person name="Arayal U."/>
            <person name="Lail K."/>
            <person name="Amirebrahimi M."/>
            <person name="Labutti K."/>
            <person name="Lipzen A."/>
            <person name="Riley R."/>
            <person name="Barry K."/>
            <person name="Henrissat B."/>
            <person name="Grigoriev I.V."/>
            <person name="Herr J.R."/>
            <person name="Aime M.C."/>
        </authorList>
    </citation>
    <scope>NUCLEOTIDE SEQUENCE</scope>
    <source>
        <strain evidence="2">MCA 3950</strain>
    </source>
</reference>
<protein>
    <submittedName>
        <fullName evidence="2">Uncharacterized protein</fullName>
    </submittedName>
</protein>
<keyword evidence="1" id="KW-0732">Signal</keyword>
<dbReference type="AlphaFoldDB" id="A0A9P7VZP2"/>
<dbReference type="Proteomes" id="UP000812287">
    <property type="component" value="Unassembled WGS sequence"/>
</dbReference>
<gene>
    <name evidence="2" type="ORF">BT62DRAFT_1002255</name>
</gene>
<dbReference type="OrthoDB" id="10010954at2759"/>
<evidence type="ECO:0000313" key="2">
    <source>
        <dbReference type="EMBL" id="KAG7449927.1"/>
    </source>
</evidence>
<name>A0A9P7VZP2_9AGAR</name>
<evidence type="ECO:0000313" key="3">
    <source>
        <dbReference type="Proteomes" id="UP000812287"/>
    </source>
</evidence>
<keyword evidence="3" id="KW-1185">Reference proteome</keyword>
<sequence length="74" mass="8012">MLIPYILTFTTIVLCVDAHQPAELFDAFEEFIAGLLQPWSIVASGNSSAVSPDVIGRVNMMMTLNGIESNTGRP</sequence>
<dbReference type="RefSeq" id="XP_043043427.1">
    <property type="nucleotide sequence ID" value="XM_043176830.1"/>
</dbReference>
<accession>A0A9P7VZP2</accession>